<dbReference type="GO" id="GO:0005737">
    <property type="term" value="C:cytoplasm"/>
    <property type="evidence" value="ECO:0007669"/>
    <property type="project" value="UniProtKB-SubCell"/>
</dbReference>
<evidence type="ECO:0000256" key="3">
    <source>
        <dbReference type="ARBA" id="ARBA00037131"/>
    </source>
</evidence>
<protein>
    <submittedName>
        <fullName evidence="5">Universal stress protein E</fullName>
    </submittedName>
</protein>
<dbReference type="RefSeq" id="WP_146595670.1">
    <property type="nucleotide sequence ID" value="NZ_SJPT01000005.1"/>
</dbReference>
<reference evidence="5 6" key="1">
    <citation type="submission" date="2019-02" db="EMBL/GenBank/DDBJ databases">
        <title>Deep-cultivation of Planctomycetes and their phenomic and genomic characterization uncovers novel biology.</title>
        <authorList>
            <person name="Wiegand S."/>
            <person name="Jogler M."/>
            <person name="Boedeker C."/>
            <person name="Pinto D."/>
            <person name="Vollmers J."/>
            <person name="Rivas-Marin E."/>
            <person name="Kohn T."/>
            <person name="Peeters S.H."/>
            <person name="Heuer A."/>
            <person name="Rast P."/>
            <person name="Oberbeckmann S."/>
            <person name="Bunk B."/>
            <person name="Jeske O."/>
            <person name="Meyerdierks A."/>
            <person name="Storesund J.E."/>
            <person name="Kallscheuer N."/>
            <person name="Luecker S."/>
            <person name="Lage O.M."/>
            <person name="Pohl T."/>
            <person name="Merkel B.J."/>
            <person name="Hornburger P."/>
            <person name="Mueller R.-W."/>
            <person name="Bruemmer F."/>
            <person name="Labrenz M."/>
            <person name="Spormann A.M."/>
            <person name="Op Den Camp H."/>
            <person name="Overmann J."/>
            <person name="Amann R."/>
            <person name="Jetten M.S.M."/>
            <person name="Mascher T."/>
            <person name="Medema M.H."/>
            <person name="Devos D.P."/>
            <person name="Kaster A.-K."/>
            <person name="Ovreas L."/>
            <person name="Rohde M."/>
            <person name="Galperin M.Y."/>
            <person name="Jogler C."/>
        </authorList>
    </citation>
    <scope>NUCLEOTIDE SEQUENCE [LARGE SCALE GENOMIC DNA]</scope>
    <source>
        <strain evidence="5 6">Pla52o</strain>
    </source>
</reference>
<dbReference type="PANTHER" id="PTHR47892:SF1">
    <property type="entry name" value="UNIVERSAL STRESS PROTEIN E"/>
    <property type="match status" value="1"/>
</dbReference>
<proteinExistence type="predicted"/>
<dbReference type="EMBL" id="SJPT01000005">
    <property type="protein sequence ID" value="TWU22510.1"/>
    <property type="molecule type" value="Genomic_DNA"/>
</dbReference>
<evidence type="ECO:0000259" key="4">
    <source>
        <dbReference type="Pfam" id="PF00582"/>
    </source>
</evidence>
<organism evidence="5 6">
    <name type="scientific">Novipirellula galeiformis</name>
    <dbReference type="NCBI Taxonomy" id="2528004"/>
    <lineage>
        <taxon>Bacteria</taxon>
        <taxon>Pseudomonadati</taxon>
        <taxon>Planctomycetota</taxon>
        <taxon>Planctomycetia</taxon>
        <taxon>Pirellulales</taxon>
        <taxon>Pirellulaceae</taxon>
        <taxon>Novipirellula</taxon>
    </lineage>
</organism>
<comment type="subcellular location">
    <subcellularLocation>
        <location evidence="1">Cytoplasm</location>
    </subcellularLocation>
</comment>
<dbReference type="Proteomes" id="UP000316304">
    <property type="component" value="Unassembled WGS sequence"/>
</dbReference>
<evidence type="ECO:0000256" key="2">
    <source>
        <dbReference type="ARBA" id="ARBA00022490"/>
    </source>
</evidence>
<keyword evidence="2" id="KW-0963">Cytoplasm</keyword>
<accession>A0A5C6CD70</accession>
<feature type="domain" description="UspA" evidence="4">
    <location>
        <begin position="18"/>
        <end position="98"/>
    </location>
</feature>
<sequence length="102" mass="11110">MQGRAQMTESEIPGYIQEESERHQALLDVLIEKHTDGAAQVHMVKGIASSAIPEMGKAQKADLLVMGTVCRTGIPVFFIGNTAEKILDEIDRSVLTVKPATF</sequence>
<dbReference type="Pfam" id="PF00582">
    <property type="entry name" value="Usp"/>
    <property type="match status" value="1"/>
</dbReference>
<dbReference type="SUPFAM" id="SSF52402">
    <property type="entry name" value="Adenine nucleotide alpha hydrolases-like"/>
    <property type="match status" value="1"/>
</dbReference>
<evidence type="ECO:0000313" key="6">
    <source>
        <dbReference type="Proteomes" id="UP000316304"/>
    </source>
</evidence>
<gene>
    <name evidence="5" type="primary">uspE_2</name>
    <name evidence="5" type="ORF">Pla52o_35690</name>
</gene>
<evidence type="ECO:0000313" key="5">
    <source>
        <dbReference type="EMBL" id="TWU22510.1"/>
    </source>
</evidence>
<dbReference type="Gene3D" id="3.40.50.12370">
    <property type="match status" value="1"/>
</dbReference>
<dbReference type="OrthoDB" id="239260at2"/>
<dbReference type="PANTHER" id="PTHR47892">
    <property type="entry name" value="UNIVERSAL STRESS PROTEIN E"/>
    <property type="match status" value="1"/>
</dbReference>
<keyword evidence="6" id="KW-1185">Reference proteome</keyword>
<comment type="caution">
    <text evidence="5">The sequence shown here is derived from an EMBL/GenBank/DDBJ whole genome shotgun (WGS) entry which is preliminary data.</text>
</comment>
<dbReference type="InterPro" id="IPR006016">
    <property type="entry name" value="UspA"/>
</dbReference>
<evidence type="ECO:0000256" key="1">
    <source>
        <dbReference type="ARBA" id="ARBA00004496"/>
    </source>
</evidence>
<dbReference type="AlphaFoldDB" id="A0A5C6CD70"/>
<comment type="function">
    <text evidence="3">Required for resistance to DNA-damaging agents.</text>
</comment>
<name>A0A5C6CD70_9BACT</name>